<evidence type="ECO:0000313" key="2">
    <source>
        <dbReference type="EMBL" id="APL96678.1"/>
    </source>
</evidence>
<protein>
    <submittedName>
        <fullName evidence="2">8 kDa protein</fullName>
    </submittedName>
</protein>
<dbReference type="EMBL" id="KY123701">
    <property type="protein sequence ID" value="APL96678.1"/>
    <property type="molecule type" value="Genomic_RNA"/>
</dbReference>
<sequence length="72" mass="7999">MTGKSSARTSGIVTPSREQVSQNCFSTNRQRMSLCYGQPLKLDWPSQALKTTGKSSFSRKTSVIFYSSITML</sequence>
<feature type="region of interest" description="Disordered" evidence="1">
    <location>
        <begin position="1"/>
        <end position="22"/>
    </location>
</feature>
<name>A0A1L5BUY6_PAMV</name>
<evidence type="ECO:0000256" key="1">
    <source>
        <dbReference type="SAM" id="MobiDB-lite"/>
    </source>
</evidence>
<organism evidence="2">
    <name type="scientific">Potato aucuba mosaic virus</name>
    <name type="common">PAMV</name>
    <dbReference type="NCBI Taxonomy" id="12182"/>
    <lineage>
        <taxon>Viruses</taxon>
        <taxon>Riboviria</taxon>
        <taxon>Orthornavirae</taxon>
        <taxon>Kitrinoviricota</taxon>
        <taxon>Alsuviricetes</taxon>
        <taxon>Tymovirales</taxon>
        <taxon>Alphaflexiviridae</taxon>
        <taxon>Potexvirus</taxon>
        <taxon>Potexvirus marmoraucuba</taxon>
    </lineage>
</organism>
<organismHost>
    <name type="scientific">Solanum tuberosum</name>
    <name type="common">Potato</name>
    <dbReference type="NCBI Taxonomy" id="4113"/>
</organismHost>
<reference evidence="2" key="1">
    <citation type="submission" date="2016-11" db="EMBL/GenBank/DDBJ databases">
        <title>First report of Potato aucuba mosaic virus in Solanum jasminoides in the United Kingdom.</title>
        <authorList>
            <person name="Adrian F."/>
            <person name="Adams I.P."/>
            <person name="Fowkes A."/>
            <person name="Buxton-Kirk A."/>
            <person name="Daly M."/>
            <person name="Jackson L."/>
            <person name="Forde S."/>
            <person name="Ward R."/>
            <person name="Maclvor A."/>
            <person name="Harju V."/>
            <person name="Skelton A."/>
        </authorList>
    </citation>
    <scope>NUCLEOTIDE SEQUENCE</scope>
    <source>
        <strain evidence="2">PAMV-SJ</strain>
    </source>
</reference>
<accession>A0A1L5BUY6</accession>
<proteinExistence type="predicted"/>